<keyword evidence="7 9" id="KW-0057">Aromatic amino acid biosynthesis</keyword>
<feature type="binding site" evidence="9">
    <location>
        <position position="166"/>
    </location>
    <ligand>
        <name>3-phosphoshikimate</name>
        <dbReference type="ChEBI" id="CHEBI:145989"/>
    </ligand>
</feature>
<dbReference type="HAMAP" id="MF_00210">
    <property type="entry name" value="EPSP_synth"/>
    <property type="match status" value="1"/>
</dbReference>
<name>A0A174C9F1_9FIRM</name>
<dbReference type="Pfam" id="PF00275">
    <property type="entry name" value="EPSP_synthase"/>
    <property type="match status" value="1"/>
</dbReference>
<evidence type="ECO:0000313" key="12">
    <source>
        <dbReference type="EMBL" id="RYS77455.1"/>
    </source>
</evidence>
<keyword evidence="4 9" id="KW-0963">Cytoplasm</keyword>
<comment type="function">
    <text evidence="1 9">Catalyzes the transfer of the enolpyruvyl moiety of phosphoenolpyruvate (PEP) to the 5-hydroxyl of shikimate-3-phosphate (S3P) to produce enolpyruvyl shikimate-3-phosphate and inorganic phosphate.</text>
</comment>
<dbReference type="PANTHER" id="PTHR21090">
    <property type="entry name" value="AROM/DEHYDROQUINATE SYNTHASE"/>
    <property type="match status" value="1"/>
</dbReference>
<feature type="binding site" evidence="9">
    <location>
        <position position="318"/>
    </location>
    <ligand>
        <name>3-phosphoshikimate</name>
        <dbReference type="ChEBI" id="CHEBI:145989"/>
    </ligand>
</feature>
<sequence length="429" mass="45598">MELAGIQGLKGTVSVPGDKSISHRCIMFGSIANGTTEIHNFLKGADCLATIRCFQSMGINIEETDHTITVHGKGLHGLSAPLNILDVGNSGTTTRLLSGILAGQKFESKLSGDESLNSRPMKRIIEPLTMMGANISSILRNGCAPLYIAPGNLHGIHYDSPVSSAQVKSCILLAGLYAEGETSVTEPSLSRNHTELMLKEFGADIRTLHSLSGTEATAYIKPYPKLYGQKIVVPGDISSAAYFIAAGLIVPDSEILIEHVGINPTRSGILKVCEDMGGDITLLNERCEAGEKIADILVRTSSLHGITIEGDIIPTLIDEIPIIAVMAAVADGTTVIKDAAELKVKETDRIETVTDNLKAMGCNVTPTEDGMIITGGTLHGASIHTLLDHRIAMAFSIAALVADGTTKILDSKCVDVSYPTFYDTFEQLL</sequence>
<feature type="binding site" evidence="9">
    <location>
        <position position="119"/>
    </location>
    <ligand>
        <name>phosphoenolpyruvate</name>
        <dbReference type="ChEBI" id="CHEBI:58702"/>
    </ligand>
</feature>
<feature type="binding site" evidence="9">
    <location>
        <position position="24"/>
    </location>
    <ligand>
        <name>3-phosphoshikimate</name>
        <dbReference type="ChEBI" id="CHEBI:145989"/>
    </ligand>
</feature>
<dbReference type="UniPathway" id="UPA00053">
    <property type="reaction ID" value="UER00089"/>
</dbReference>
<dbReference type="PROSITE" id="PS00885">
    <property type="entry name" value="EPSP_SYNTHASE_2"/>
    <property type="match status" value="1"/>
</dbReference>
<feature type="binding site" evidence="9">
    <location>
        <position position="345"/>
    </location>
    <ligand>
        <name>3-phosphoshikimate</name>
        <dbReference type="ChEBI" id="CHEBI:145989"/>
    </ligand>
</feature>
<dbReference type="InterPro" id="IPR023193">
    <property type="entry name" value="EPSP_synthase_CS"/>
</dbReference>
<comment type="subunit">
    <text evidence="9">Monomer.</text>
</comment>
<keyword evidence="5 9" id="KW-0028">Amino-acid biosynthesis</keyword>
<feature type="binding site" evidence="9">
    <location>
        <position position="19"/>
    </location>
    <ligand>
        <name>phosphoenolpyruvate</name>
        <dbReference type="ChEBI" id="CHEBI:58702"/>
    </ligand>
</feature>
<feature type="binding site" evidence="9">
    <location>
        <position position="91"/>
    </location>
    <ligand>
        <name>phosphoenolpyruvate</name>
        <dbReference type="ChEBI" id="CHEBI:58702"/>
    </ligand>
</feature>
<feature type="binding site" evidence="9">
    <location>
        <position position="164"/>
    </location>
    <ligand>
        <name>3-phosphoshikimate</name>
        <dbReference type="ChEBI" id="CHEBI:145989"/>
    </ligand>
</feature>
<evidence type="ECO:0000256" key="8">
    <source>
        <dbReference type="ARBA" id="ARBA00044633"/>
    </source>
</evidence>
<organism evidence="11 13">
    <name type="scientific">[Ruminococcus] torques</name>
    <dbReference type="NCBI Taxonomy" id="33039"/>
    <lineage>
        <taxon>Bacteria</taxon>
        <taxon>Bacillati</taxon>
        <taxon>Bacillota</taxon>
        <taxon>Clostridia</taxon>
        <taxon>Lachnospirales</taxon>
        <taxon>Lachnospiraceae</taxon>
        <taxon>Mediterraneibacter</taxon>
    </lineage>
</organism>
<dbReference type="Gene3D" id="3.65.10.10">
    <property type="entry name" value="Enolpyruvate transferase domain"/>
    <property type="match status" value="2"/>
</dbReference>
<evidence type="ECO:0000259" key="10">
    <source>
        <dbReference type="Pfam" id="PF00275"/>
    </source>
</evidence>
<feature type="domain" description="Enolpyruvate transferase" evidence="10">
    <location>
        <begin position="5"/>
        <end position="424"/>
    </location>
</feature>
<dbReference type="EMBL" id="RCYR01000033">
    <property type="protein sequence ID" value="RYS77455.1"/>
    <property type="molecule type" value="Genomic_DNA"/>
</dbReference>
<evidence type="ECO:0000256" key="1">
    <source>
        <dbReference type="ARBA" id="ARBA00002174"/>
    </source>
</evidence>
<evidence type="ECO:0000313" key="13">
    <source>
        <dbReference type="Proteomes" id="UP000095787"/>
    </source>
</evidence>
<dbReference type="GO" id="GO:0008652">
    <property type="term" value="P:amino acid biosynthetic process"/>
    <property type="evidence" value="ECO:0007669"/>
    <property type="project" value="UniProtKB-KW"/>
</dbReference>
<dbReference type="PIRSF" id="PIRSF000505">
    <property type="entry name" value="EPSPS"/>
    <property type="match status" value="1"/>
</dbReference>
<feature type="active site" description="Proton acceptor" evidence="9">
    <location>
        <position position="318"/>
    </location>
</feature>
<dbReference type="GO" id="GO:0005737">
    <property type="term" value="C:cytoplasm"/>
    <property type="evidence" value="ECO:0007669"/>
    <property type="project" value="UniProtKB-SubCell"/>
</dbReference>
<accession>A0A174C9F1</accession>
<dbReference type="GeneID" id="97329887"/>
<reference evidence="11 13" key="1">
    <citation type="submission" date="2015-09" db="EMBL/GenBank/DDBJ databases">
        <authorList>
            <consortium name="Pathogen Informatics"/>
        </authorList>
    </citation>
    <scope>NUCLEOTIDE SEQUENCE [LARGE SCALE GENOMIC DNA]</scope>
    <source>
        <strain evidence="11 13">2789STDY5834841</strain>
    </source>
</reference>
<dbReference type="EC" id="2.5.1.19" evidence="9"/>
<evidence type="ECO:0000256" key="2">
    <source>
        <dbReference type="ARBA" id="ARBA00004811"/>
    </source>
</evidence>
<dbReference type="InterPro" id="IPR036968">
    <property type="entry name" value="Enolpyruvate_Tfrase_sf"/>
</dbReference>
<dbReference type="FunFam" id="3.65.10.10:FF:000006">
    <property type="entry name" value="3-phosphoshikimate 1-carboxyvinyltransferase"/>
    <property type="match status" value="1"/>
</dbReference>
<keyword evidence="6 9" id="KW-0808">Transferase</keyword>
<reference evidence="12 14" key="2">
    <citation type="journal article" date="2019" name="Science, e1252229">
        <title>Invertible promoters mediate bacterial phase variation, antibiotic resistance, and host adaptation in the gut.</title>
        <authorList>
            <person name="Jiang X."/>
            <person name="Hall A.B."/>
            <person name="Arthur T.D."/>
            <person name="Plichta D.R."/>
            <person name="Covington C.T."/>
            <person name="Poyet M."/>
            <person name="Crothers J."/>
            <person name="Moses P.L."/>
            <person name="Tolonen A.C."/>
            <person name="Vlamakis H."/>
            <person name="Alm E.J."/>
            <person name="Xavier R.J."/>
        </authorList>
    </citation>
    <scope>NUCLEOTIDE SEQUENCE [LARGE SCALE GENOMIC DNA]</scope>
    <source>
        <strain evidence="12">Aa_0143</strain>
        <strain evidence="14">aa_0143</strain>
    </source>
</reference>
<proteinExistence type="inferred from homology"/>
<evidence type="ECO:0000256" key="4">
    <source>
        <dbReference type="ARBA" id="ARBA00022490"/>
    </source>
</evidence>
<dbReference type="InterPro" id="IPR006264">
    <property type="entry name" value="EPSP_synthase"/>
</dbReference>
<evidence type="ECO:0000256" key="7">
    <source>
        <dbReference type="ARBA" id="ARBA00023141"/>
    </source>
</evidence>
<gene>
    <name evidence="11" type="primary">aroA1</name>
    <name evidence="9 12" type="synonym">aroA</name>
    <name evidence="12" type="ORF">EAI93_12235</name>
    <name evidence="11" type="ORF">ERS852456_01594</name>
</gene>
<dbReference type="InterPro" id="IPR001986">
    <property type="entry name" value="Enolpyruvate_Tfrase_dom"/>
</dbReference>
<dbReference type="Proteomes" id="UP000095787">
    <property type="component" value="Unassembled WGS sequence"/>
</dbReference>
<feature type="binding site" evidence="9">
    <location>
        <position position="166"/>
    </location>
    <ligand>
        <name>phosphoenolpyruvate</name>
        <dbReference type="ChEBI" id="CHEBI:58702"/>
    </ligand>
</feature>
<dbReference type="SUPFAM" id="SSF55205">
    <property type="entry name" value="EPT/RTPC-like"/>
    <property type="match status" value="1"/>
</dbReference>
<dbReference type="GO" id="GO:0009073">
    <property type="term" value="P:aromatic amino acid family biosynthetic process"/>
    <property type="evidence" value="ECO:0007669"/>
    <property type="project" value="UniProtKB-KW"/>
</dbReference>
<dbReference type="GO" id="GO:0003866">
    <property type="term" value="F:3-phosphoshikimate 1-carboxyvinyltransferase activity"/>
    <property type="evidence" value="ECO:0007669"/>
    <property type="project" value="UniProtKB-UniRule"/>
</dbReference>
<evidence type="ECO:0000256" key="9">
    <source>
        <dbReference type="HAMAP-Rule" id="MF_00210"/>
    </source>
</evidence>
<dbReference type="RefSeq" id="WP_004846096.1">
    <property type="nucleotide sequence ID" value="NZ_CATVPX010000038.1"/>
</dbReference>
<dbReference type="EMBL" id="CYZO01000019">
    <property type="protein sequence ID" value="CUO09593.1"/>
    <property type="molecule type" value="Genomic_DNA"/>
</dbReference>
<comment type="subcellular location">
    <subcellularLocation>
        <location evidence="9">Cytoplasm</location>
    </subcellularLocation>
</comment>
<dbReference type="PANTHER" id="PTHR21090:SF5">
    <property type="entry name" value="PENTAFUNCTIONAL AROM POLYPEPTIDE"/>
    <property type="match status" value="1"/>
</dbReference>
<evidence type="ECO:0000313" key="14">
    <source>
        <dbReference type="Proteomes" id="UP000292665"/>
    </source>
</evidence>
<dbReference type="NCBIfam" id="TIGR01356">
    <property type="entry name" value="aroA"/>
    <property type="match status" value="1"/>
</dbReference>
<evidence type="ECO:0000313" key="11">
    <source>
        <dbReference type="EMBL" id="CUO09593.1"/>
    </source>
</evidence>
<dbReference type="FunFam" id="3.65.10.10:FF:000005">
    <property type="entry name" value="3-phosphoshikimate 1-carboxyvinyltransferase"/>
    <property type="match status" value="1"/>
</dbReference>
<comment type="pathway">
    <text evidence="2 9">Metabolic intermediate biosynthesis; chorismate biosynthesis; chorismate from D-erythrose 4-phosphate and phosphoenolpyruvate: step 6/7.</text>
</comment>
<evidence type="ECO:0000256" key="3">
    <source>
        <dbReference type="ARBA" id="ARBA00009948"/>
    </source>
</evidence>
<dbReference type="GO" id="GO:0009423">
    <property type="term" value="P:chorismate biosynthetic process"/>
    <property type="evidence" value="ECO:0007669"/>
    <property type="project" value="UniProtKB-UniRule"/>
</dbReference>
<feature type="binding site" evidence="9">
    <location>
        <position position="19"/>
    </location>
    <ligand>
        <name>3-phosphoshikimate</name>
        <dbReference type="ChEBI" id="CHEBI:145989"/>
    </ligand>
</feature>
<comment type="similarity">
    <text evidence="3 9">Belongs to the EPSP synthase family.</text>
</comment>
<dbReference type="Proteomes" id="UP000292665">
    <property type="component" value="Unassembled WGS sequence"/>
</dbReference>
<dbReference type="AlphaFoldDB" id="A0A174C9F1"/>
<comment type="catalytic activity">
    <reaction evidence="8">
        <text>3-phosphoshikimate + phosphoenolpyruvate = 5-O-(1-carboxyvinyl)-3-phosphoshikimate + phosphate</text>
        <dbReference type="Rhea" id="RHEA:21256"/>
        <dbReference type="ChEBI" id="CHEBI:43474"/>
        <dbReference type="ChEBI" id="CHEBI:57701"/>
        <dbReference type="ChEBI" id="CHEBI:58702"/>
        <dbReference type="ChEBI" id="CHEBI:145989"/>
        <dbReference type="EC" id="2.5.1.19"/>
    </reaction>
    <physiologicalReaction direction="left-to-right" evidence="8">
        <dbReference type="Rhea" id="RHEA:21257"/>
    </physiologicalReaction>
</comment>
<feature type="binding site" evidence="9">
    <location>
        <position position="349"/>
    </location>
    <ligand>
        <name>phosphoenolpyruvate</name>
        <dbReference type="ChEBI" id="CHEBI:58702"/>
    </ligand>
</feature>
<dbReference type="PROSITE" id="PS00104">
    <property type="entry name" value="EPSP_SYNTHASE_1"/>
    <property type="match status" value="1"/>
</dbReference>
<protein>
    <recommendedName>
        <fullName evidence="9">3-phosphoshikimate 1-carboxyvinyltransferase</fullName>
        <ecNumber evidence="9">2.5.1.19</ecNumber>
    </recommendedName>
    <alternativeName>
        <fullName evidence="9">5-enolpyruvylshikimate-3-phosphate synthase</fullName>
        <shortName evidence="9">EPSP synthase</shortName>
        <shortName evidence="9">EPSPS</shortName>
    </alternativeName>
</protein>
<feature type="binding site" evidence="9">
    <location>
        <position position="390"/>
    </location>
    <ligand>
        <name>phosphoenolpyruvate</name>
        <dbReference type="ChEBI" id="CHEBI:58702"/>
    </ligand>
</feature>
<dbReference type="InterPro" id="IPR013792">
    <property type="entry name" value="RNA3'P_cycl/enolpyr_Trfase_a/b"/>
</dbReference>
<feature type="binding site" evidence="9">
    <location>
        <position position="20"/>
    </location>
    <ligand>
        <name>3-phosphoshikimate</name>
        <dbReference type="ChEBI" id="CHEBI:145989"/>
    </ligand>
</feature>
<evidence type="ECO:0000256" key="5">
    <source>
        <dbReference type="ARBA" id="ARBA00022605"/>
    </source>
</evidence>
<dbReference type="CDD" id="cd01556">
    <property type="entry name" value="EPSP_synthase"/>
    <property type="match status" value="1"/>
</dbReference>
<evidence type="ECO:0000256" key="6">
    <source>
        <dbReference type="ARBA" id="ARBA00022679"/>
    </source>
</evidence>
<comment type="caution">
    <text evidence="9">Lacks conserved residue(s) required for the propagation of feature annotation.</text>
</comment>